<keyword evidence="3" id="KW-1185">Reference proteome</keyword>
<accession>A0AAN8JBM3</accession>
<dbReference type="SUPFAM" id="SSF56349">
    <property type="entry name" value="DNA breaking-rejoining enzymes"/>
    <property type="match status" value="1"/>
</dbReference>
<gene>
    <name evidence="2" type="ORF">SNE40_016300</name>
</gene>
<evidence type="ECO:0000256" key="1">
    <source>
        <dbReference type="ARBA" id="ARBA00023172"/>
    </source>
</evidence>
<comment type="caution">
    <text evidence="2">The sequence shown here is derived from an EMBL/GenBank/DDBJ whole genome shotgun (WGS) entry which is preliminary data.</text>
</comment>
<protein>
    <recommendedName>
        <fullName evidence="4">Tyr recombinase domain-containing protein</fullName>
    </recommendedName>
</protein>
<dbReference type="Gene3D" id="1.10.443.10">
    <property type="entry name" value="Intergrase catalytic core"/>
    <property type="match status" value="1"/>
</dbReference>
<dbReference type="InterPro" id="IPR011010">
    <property type="entry name" value="DNA_brk_join_enz"/>
</dbReference>
<dbReference type="Proteomes" id="UP001347796">
    <property type="component" value="Unassembled WGS sequence"/>
</dbReference>
<dbReference type="AlphaFoldDB" id="A0AAN8JBM3"/>
<organism evidence="2 3">
    <name type="scientific">Patella caerulea</name>
    <name type="common">Rayed Mediterranean limpet</name>
    <dbReference type="NCBI Taxonomy" id="87958"/>
    <lineage>
        <taxon>Eukaryota</taxon>
        <taxon>Metazoa</taxon>
        <taxon>Spiralia</taxon>
        <taxon>Lophotrochozoa</taxon>
        <taxon>Mollusca</taxon>
        <taxon>Gastropoda</taxon>
        <taxon>Patellogastropoda</taxon>
        <taxon>Patelloidea</taxon>
        <taxon>Patellidae</taxon>
        <taxon>Patella</taxon>
    </lineage>
</organism>
<dbReference type="InterPro" id="IPR052787">
    <property type="entry name" value="MAVS"/>
</dbReference>
<dbReference type="EMBL" id="JAZGQO010000011">
    <property type="protein sequence ID" value="KAK6172689.1"/>
    <property type="molecule type" value="Genomic_DNA"/>
</dbReference>
<sequence length="146" mass="16202">MTKLGTLQEPLGENSLKCMMKNISKLAELSTIYTNHCVRSTAINLLSYAGVEAREICKLTRHKNEQSLSSYNYDSSSKQKHEYSNILQGYGPKPKSTSHTIVSHESLPIPCNSNTSHHVQYQSLGANANGMFSISNSSVVVNNYFK</sequence>
<evidence type="ECO:0000313" key="3">
    <source>
        <dbReference type="Proteomes" id="UP001347796"/>
    </source>
</evidence>
<reference evidence="2 3" key="1">
    <citation type="submission" date="2024-01" db="EMBL/GenBank/DDBJ databases">
        <title>The genome of the rayed Mediterranean limpet Patella caerulea (Linnaeus, 1758).</title>
        <authorList>
            <person name="Anh-Thu Weber A."/>
            <person name="Halstead-Nussloch G."/>
        </authorList>
    </citation>
    <scope>NUCLEOTIDE SEQUENCE [LARGE SCALE GENOMIC DNA]</scope>
    <source>
        <strain evidence="2">AATW-2023a</strain>
        <tissue evidence="2">Whole specimen</tissue>
    </source>
</reference>
<dbReference type="PANTHER" id="PTHR21446">
    <property type="entry name" value="DUF3504 DOMAIN-CONTAINING PROTEIN"/>
    <property type="match status" value="1"/>
</dbReference>
<proteinExistence type="predicted"/>
<name>A0AAN8JBM3_PATCE</name>
<dbReference type="GO" id="GO:0003677">
    <property type="term" value="F:DNA binding"/>
    <property type="evidence" value="ECO:0007669"/>
    <property type="project" value="InterPro"/>
</dbReference>
<dbReference type="PANTHER" id="PTHR21446:SF12">
    <property type="entry name" value="POTASSIUM CHANNEL TETRAMERIZATION DOMAIN CONTAINING 1"/>
    <property type="match status" value="1"/>
</dbReference>
<keyword evidence="1" id="KW-0233">DNA recombination</keyword>
<dbReference type="GO" id="GO:0015074">
    <property type="term" value="P:DNA integration"/>
    <property type="evidence" value="ECO:0007669"/>
    <property type="project" value="InterPro"/>
</dbReference>
<evidence type="ECO:0000313" key="2">
    <source>
        <dbReference type="EMBL" id="KAK6172689.1"/>
    </source>
</evidence>
<dbReference type="GO" id="GO:0006310">
    <property type="term" value="P:DNA recombination"/>
    <property type="evidence" value="ECO:0007669"/>
    <property type="project" value="UniProtKB-KW"/>
</dbReference>
<evidence type="ECO:0008006" key="4">
    <source>
        <dbReference type="Google" id="ProtNLM"/>
    </source>
</evidence>
<dbReference type="InterPro" id="IPR013762">
    <property type="entry name" value="Integrase-like_cat_sf"/>
</dbReference>